<protein>
    <submittedName>
        <fullName evidence="1">Uncharacterized protein</fullName>
    </submittedName>
</protein>
<evidence type="ECO:0000313" key="2">
    <source>
        <dbReference type="EMBL" id="VDC99252.1"/>
    </source>
</evidence>
<gene>
    <name evidence="2" type="ORF">BRAA07T29931Z</name>
    <name evidence="1" type="ORF">BRAPAZ1V2_A07P24530.2</name>
</gene>
<name>A0A3P6B2N4_BRACM</name>
<dbReference type="EMBL" id="LS974623">
    <property type="protein sequence ID" value="CAG7902809.1"/>
    <property type="molecule type" value="Genomic_DNA"/>
</dbReference>
<dbReference type="Proteomes" id="UP000694005">
    <property type="component" value="Chromosome A07"/>
</dbReference>
<dbReference type="AlphaFoldDB" id="A0A3P6B2N4"/>
<proteinExistence type="predicted"/>
<reference evidence="2" key="1">
    <citation type="submission" date="2018-11" db="EMBL/GenBank/DDBJ databases">
        <authorList>
            <consortium name="Genoscope - CEA"/>
            <person name="William W."/>
        </authorList>
    </citation>
    <scope>NUCLEOTIDE SEQUENCE</scope>
</reference>
<sequence>MLLSARVEANTIVVLLCDFAEWRQVLSGNLCFFVYEFPK</sequence>
<dbReference type="EMBL" id="LR031574">
    <property type="protein sequence ID" value="VDC99252.1"/>
    <property type="molecule type" value="Genomic_DNA"/>
</dbReference>
<accession>A0A3P6B2N4</accession>
<organism evidence="2">
    <name type="scientific">Brassica campestris</name>
    <name type="common">Field mustard</name>
    <dbReference type="NCBI Taxonomy" id="3711"/>
    <lineage>
        <taxon>Eukaryota</taxon>
        <taxon>Viridiplantae</taxon>
        <taxon>Streptophyta</taxon>
        <taxon>Embryophyta</taxon>
        <taxon>Tracheophyta</taxon>
        <taxon>Spermatophyta</taxon>
        <taxon>Magnoliopsida</taxon>
        <taxon>eudicotyledons</taxon>
        <taxon>Gunneridae</taxon>
        <taxon>Pentapetalae</taxon>
        <taxon>rosids</taxon>
        <taxon>malvids</taxon>
        <taxon>Brassicales</taxon>
        <taxon>Brassicaceae</taxon>
        <taxon>Brassiceae</taxon>
        <taxon>Brassica</taxon>
    </lineage>
</organism>
<feature type="non-terminal residue" evidence="2">
    <location>
        <position position="39"/>
    </location>
</feature>
<dbReference type="Gramene" id="A07p24530.2_BraZ1">
    <property type="protein sequence ID" value="A07p24530.2_BraZ1.CDS.1"/>
    <property type="gene ID" value="A07g24530.2_BraZ1"/>
</dbReference>
<evidence type="ECO:0000313" key="1">
    <source>
        <dbReference type="EMBL" id="CAG7902809.1"/>
    </source>
</evidence>